<dbReference type="RefSeq" id="WP_137908567.1">
    <property type="nucleotide sequence ID" value="NZ_BJCF01000031.1"/>
</dbReference>
<dbReference type="InterPro" id="IPR024370">
    <property type="entry name" value="PBP_domain"/>
</dbReference>
<protein>
    <submittedName>
        <fullName evidence="4">Periplasmic phosphate-binding protein of phosphate ABC transporter</fullName>
    </submittedName>
</protein>
<dbReference type="Proteomes" id="UP000299367">
    <property type="component" value="Unassembled WGS sequence"/>
</dbReference>
<organism evidence="4 5">
    <name type="scientific">Dolichospermum planctonicum</name>
    <dbReference type="NCBI Taxonomy" id="136072"/>
    <lineage>
        <taxon>Bacteria</taxon>
        <taxon>Bacillati</taxon>
        <taxon>Cyanobacteriota</taxon>
        <taxon>Cyanophyceae</taxon>
        <taxon>Nostocales</taxon>
        <taxon>Aphanizomenonaceae</taxon>
        <taxon>Dolichospermum</taxon>
    </lineage>
</organism>
<feature type="domain" description="PBP" evidence="3">
    <location>
        <begin position="57"/>
        <end position="319"/>
    </location>
</feature>
<dbReference type="OrthoDB" id="506979at2"/>
<dbReference type="Pfam" id="PF12849">
    <property type="entry name" value="PBP_like_2"/>
    <property type="match status" value="1"/>
</dbReference>
<evidence type="ECO:0000256" key="2">
    <source>
        <dbReference type="SAM" id="Phobius"/>
    </source>
</evidence>
<comment type="caution">
    <text evidence="4">The sequence shown here is derived from an EMBL/GenBank/DDBJ whole genome shotgun (WGS) entry which is preliminary data.</text>
</comment>
<dbReference type="InterPro" id="IPR050811">
    <property type="entry name" value="Phosphate_ABC_transporter"/>
</dbReference>
<proteinExistence type="predicted"/>
<dbReference type="EMBL" id="BJCF01000031">
    <property type="protein sequence ID" value="GCL43045.1"/>
    <property type="molecule type" value="Genomic_DNA"/>
</dbReference>
<dbReference type="Gene3D" id="3.40.190.10">
    <property type="entry name" value="Periplasmic binding protein-like II"/>
    <property type="match status" value="2"/>
</dbReference>
<name>A0A480AD26_9CYAN</name>
<keyword evidence="2" id="KW-1133">Transmembrane helix</keyword>
<keyword evidence="1" id="KW-0732">Signal</keyword>
<evidence type="ECO:0000313" key="5">
    <source>
        <dbReference type="Proteomes" id="UP000299367"/>
    </source>
</evidence>
<evidence type="ECO:0000313" key="4">
    <source>
        <dbReference type="EMBL" id="GCL43045.1"/>
    </source>
</evidence>
<keyword evidence="2" id="KW-0472">Membrane</keyword>
<keyword evidence="2" id="KW-0812">Transmembrane</keyword>
<dbReference type="PANTHER" id="PTHR30570:SF1">
    <property type="entry name" value="PHOSPHATE-BINDING PROTEIN PSTS"/>
    <property type="match status" value="1"/>
</dbReference>
<feature type="transmembrane region" description="Helical" evidence="2">
    <location>
        <begin position="12"/>
        <end position="32"/>
    </location>
</feature>
<dbReference type="AlphaFoldDB" id="A0A480AD26"/>
<dbReference type="PANTHER" id="PTHR30570">
    <property type="entry name" value="PERIPLASMIC PHOSPHATE BINDING COMPONENT OF PHOSPHATE ABC TRANSPORTER"/>
    <property type="match status" value="1"/>
</dbReference>
<evidence type="ECO:0000259" key="3">
    <source>
        <dbReference type="Pfam" id="PF12849"/>
    </source>
</evidence>
<sequence>MSPKKETLPLLLYLIATISLMLVGSSFIIFIISSEITSTSPSSVTSCNVSNLPQGIFSYGGSTTWATLRKDVDSVLQKICPQFVLRYIQPLFKDPGSGTGIQMLIDNQLAFIQSSRSIKLEETSQAQQKGFRLKEIIVAIDAIAIAVNHNLNIPGLTTAQIKDIYTGKVTNWQKLGGANLPIIPLSRSQEAGGTVDFFIEYVLNKDKFGNNVNYIPTTTEALRKIANTPGGIYYGSAPEIVPQCTIKSLPIGRTNGQFVTPYQQPEIAQSQCPNQRNQLNNENFRNGNYPITRNLFVIIKQNGQSDQQAGEAYANWLLTSQGQELIEKAGFVRIK</sequence>
<dbReference type="SUPFAM" id="SSF53850">
    <property type="entry name" value="Periplasmic binding protein-like II"/>
    <property type="match status" value="1"/>
</dbReference>
<accession>A0A480AD26</accession>
<evidence type="ECO:0000256" key="1">
    <source>
        <dbReference type="ARBA" id="ARBA00022729"/>
    </source>
</evidence>
<reference evidence="5" key="1">
    <citation type="submission" date="2019-02" db="EMBL/GenBank/DDBJ databases">
        <title>Draft genome sequence of Dolichospermum planctonicum NIES-80.</title>
        <authorList>
            <person name="Yamaguchi H."/>
            <person name="Suzuki S."/>
            <person name="Kawachi M."/>
        </authorList>
    </citation>
    <scope>NUCLEOTIDE SEQUENCE [LARGE SCALE GENOMIC DNA]</scope>
    <source>
        <strain evidence="5">NIES-80</strain>
    </source>
</reference>
<gene>
    <name evidence="4" type="ORF">NIES80_27560</name>
</gene>